<dbReference type="PANTHER" id="PTHR12670">
    <property type="entry name" value="CERAMIDASE"/>
    <property type="match status" value="1"/>
</dbReference>
<keyword evidence="4" id="KW-0479">Metal-binding</keyword>
<dbReference type="GO" id="GO:0005576">
    <property type="term" value="C:extracellular region"/>
    <property type="evidence" value="ECO:0007669"/>
    <property type="project" value="TreeGrafter"/>
</dbReference>
<comment type="catalytic activity">
    <reaction evidence="5">
        <text>an N-acylsphing-4-enine + H2O = sphing-4-enine + a fatty acid</text>
        <dbReference type="Rhea" id="RHEA:20856"/>
        <dbReference type="ChEBI" id="CHEBI:15377"/>
        <dbReference type="ChEBI" id="CHEBI:28868"/>
        <dbReference type="ChEBI" id="CHEBI:52639"/>
        <dbReference type="ChEBI" id="CHEBI:57756"/>
        <dbReference type="EC" id="3.5.1.23"/>
    </reaction>
</comment>
<dbReference type="GO" id="GO:0046872">
    <property type="term" value="F:metal ion binding"/>
    <property type="evidence" value="ECO:0007669"/>
    <property type="project" value="UniProtKB-KW"/>
</dbReference>
<dbReference type="Pfam" id="PF17048">
    <property type="entry name" value="Ceramidse_alk_C"/>
    <property type="match status" value="1"/>
</dbReference>
<dbReference type="AlphaFoldDB" id="A0A4P9VYC1"/>
<reference evidence="9" key="1">
    <citation type="journal article" date="2018" name="Nat. Microbiol.">
        <title>Leveraging single-cell genomics to expand the fungal tree of life.</title>
        <authorList>
            <person name="Ahrendt S.R."/>
            <person name="Quandt C.A."/>
            <person name="Ciobanu D."/>
            <person name="Clum A."/>
            <person name="Salamov A."/>
            <person name="Andreopoulos B."/>
            <person name="Cheng J.F."/>
            <person name="Woyke T."/>
            <person name="Pelin A."/>
            <person name="Henrissat B."/>
            <person name="Reynolds N.K."/>
            <person name="Benny G.L."/>
            <person name="Smith M.E."/>
            <person name="James T.Y."/>
            <person name="Grigoriev I.V."/>
        </authorList>
    </citation>
    <scope>NUCLEOTIDE SEQUENCE [LARGE SCALE GENOMIC DNA]</scope>
</reference>
<dbReference type="InterPro" id="IPR038445">
    <property type="entry name" value="NCDase_C_sf"/>
</dbReference>
<dbReference type="InterPro" id="IPR031329">
    <property type="entry name" value="NEUT/ALK_ceramidase_N"/>
</dbReference>
<feature type="active site" description="Nucleophile" evidence="3">
    <location>
        <position position="159"/>
    </location>
</feature>
<dbReference type="GO" id="GO:0017040">
    <property type="term" value="F:N-acylsphingosine amidohydrolase activity"/>
    <property type="evidence" value="ECO:0007669"/>
    <property type="project" value="UniProtKB-UniRule"/>
</dbReference>
<dbReference type="EC" id="3.5.1.23" evidence="5"/>
<evidence type="ECO:0000256" key="3">
    <source>
        <dbReference type="PIRSR" id="PIRSR606823-1"/>
    </source>
</evidence>
<sequence>MISATHTHSGPAGYLDQVLYQVTSYGIVPGEREALAAGIVSAIVAAHNDLSASSLEIGVGQLFDANINRSPPSYLANPAEERALYNGNTDTNMTQLAVRDAAGNLRGAASWFAVHGTSMNNTNDLVSGDNKGFASYLWELAQGSDFVAAFGQTNAGDVSPNTNGPVCQDTGAPCDGGKESCGGNILLCIAHGPGFTSAGDLGGDFASTRIIGTKQFETAREIAASGTGVTTTGPVLFRHAFVDMTDVVLPDGNHTCKPAMGYSFAAGTTDGVATQIAWQGDNTTNYDNPLIDIARDILHPPSAELTACQAPKPILLATGEMTFPYDWDPHVLPLQIFVVGRKFVIIGFPSEITTMSGRRLRKSTLDALIAGGTVDADAHIVIAGLSNHYASYVTTFEEYGVQRYEGASTLFGPHTLQAYQSLFSQMATSFSDPSASLAPGTPPADVKDLSFITAVVLDTTPIGSSFGAVTIQPPAVAHTGDTVTATFQCSHPRPGPGGPGSFMTVDVLNGGEWAVFLDDAGWDTKFHWKREGSSESLCVVTWNVGATVNVPAGTYRLTYNGVHTTFGFHASHSGSTDAFQ</sequence>
<evidence type="ECO:0000313" key="8">
    <source>
        <dbReference type="EMBL" id="RKO84262.1"/>
    </source>
</evidence>
<dbReference type="InterPro" id="IPR031331">
    <property type="entry name" value="NEUT/ALK_ceramidase_C"/>
</dbReference>
<keyword evidence="9" id="KW-1185">Reference proteome</keyword>
<organism evidence="8 9">
    <name type="scientific">Blyttiomyces helicus</name>
    <dbReference type="NCBI Taxonomy" id="388810"/>
    <lineage>
        <taxon>Eukaryota</taxon>
        <taxon>Fungi</taxon>
        <taxon>Fungi incertae sedis</taxon>
        <taxon>Chytridiomycota</taxon>
        <taxon>Chytridiomycota incertae sedis</taxon>
        <taxon>Chytridiomycetes</taxon>
        <taxon>Chytridiomycetes incertae sedis</taxon>
        <taxon>Blyttiomyces</taxon>
    </lineage>
</organism>
<feature type="binding site" evidence="4">
    <location>
        <position position="392"/>
    </location>
    <ligand>
        <name>Zn(2+)</name>
        <dbReference type="ChEBI" id="CHEBI:29105"/>
    </ligand>
</feature>
<comment type="cofactor">
    <cofactor evidence="4">
        <name>Zn(2+)</name>
        <dbReference type="ChEBI" id="CHEBI:29105"/>
    </cofactor>
    <text evidence="4">Binds 1 zinc ion per subunit.</text>
</comment>
<dbReference type="Proteomes" id="UP000269721">
    <property type="component" value="Unassembled WGS sequence"/>
</dbReference>
<feature type="binding site" evidence="4">
    <location>
        <position position="351"/>
    </location>
    <ligand>
        <name>Zn(2+)</name>
        <dbReference type="ChEBI" id="CHEBI:29105"/>
    </ligand>
</feature>
<dbReference type="Pfam" id="PF04734">
    <property type="entry name" value="Ceramidase_alk"/>
    <property type="match status" value="1"/>
</dbReference>
<keyword evidence="4" id="KW-0862">Zinc</keyword>
<evidence type="ECO:0000256" key="5">
    <source>
        <dbReference type="RuleBase" id="RU366019"/>
    </source>
</evidence>
<evidence type="ECO:0000256" key="1">
    <source>
        <dbReference type="ARBA" id="ARBA00009835"/>
    </source>
</evidence>
<evidence type="ECO:0000259" key="7">
    <source>
        <dbReference type="Pfam" id="PF17048"/>
    </source>
</evidence>
<dbReference type="EMBL" id="ML000303">
    <property type="protein sequence ID" value="RKO84262.1"/>
    <property type="molecule type" value="Genomic_DNA"/>
</dbReference>
<feature type="non-terminal residue" evidence="8">
    <location>
        <position position="580"/>
    </location>
</feature>
<evidence type="ECO:0000259" key="6">
    <source>
        <dbReference type="Pfam" id="PF04734"/>
    </source>
</evidence>
<dbReference type="InterPro" id="IPR006823">
    <property type="entry name" value="Ceramidase_alk"/>
</dbReference>
<dbReference type="Gene3D" id="2.60.40.2300">
    <property type="entry name" value="Neutral/alkaline non-lysosomal ceramidase, C-terminal domain"/>
    <property type="match status" value="1"/>
</dbReference>
<keyword evidence="5" id="KW-0746">Sphingolipid metabolism</keyword>
<gene>
    <name evidence="8" type="ORF">BDK51DRAFT_30135</name>
</gene>
<dbReference type="GO" id="GO:0046514">
    <property type="term" value="P:ceramide catabolic process"/>
    <property type="evidence" value="ECO:0007669"/>
    <property type="project" value="InterPro"/>
</dbReference>
<evidence type="ECO:0000256" key="2">
    <source>
        <dbReference type="ARBA" id="ARBA00022801"/>
    </source>
</evidence>
<evidence type="ECO:0000256" key="4">
    <source>
        <dbReference type="PIRSR" id="PIRSR606823-2"/>
    </source>
</evidence>
<keyword evidence="2 5" id="KW-0378">Hydrolase</keyword>
<protein>
    <recommendedName>
        <fullName evidence="5">Neutral ceramidase</fullName>
        <ecNumber evidence="5">3.5.1.23</ecNumber>
    </recommendedName>
</protein>
<dbReference type="PANTHER" id="PTHR12670:SF1">
    <property type="entry name" value="NEUTRAL CERAMIDASE"/>
    <property type="match status" value="1"/>
</dbReference>
<comment type="similarity">
    <text evidence="1 5">Belongs to the neutral ceramidase family.</text>
</comment>
<dbReference type="GO" id="GO:0046512">
    <property type="term" value="P:sphingosine biosynthetic process"/>
    <property type="evidence" value="ECO:0007669"/>
    <property type="project" value="TreeGrafter"/>
</dbReference>
<keyword evidence="5" id="KW-0443">Lipid metabolism</keyword>
<dbReference type="OrthoDB" id="191371at2759"/>
<feature type="domain" description="Neutral/alkaline non-lysosomal ceramidase N-terminal" evidence="6">
    <location>
        <begin position="1"/>
        <end position="420"/>
    </location>
</feature>
<evidence type="ECO:0000313" key="9">
    <source>
        <dbReference type="Proteomes" id="UP000269721"/>
    </source>
</evidence>
<feature type="binding site" evidence="4">
    <location>
        <position position="115"/>
    </location>
    <ligand>
        <name>Zn(2+)</name>
        <dbReference type="ChEBI" id="CHEBI:29105"/>
    </ligand>
</feature>
<name>A0A4P9VYC1_9FUNG</name>
<proteinExistence type="inferred from homology"/>
<feature type="domain" description="Neutral/alkaline non-lysosomal ceramidase C-terminal" evidence="7">
    <location>
        <begin position="425"/>
        <end position="580"/>
    </location>
</feature>
<dbReference type="GO" id="GO:0042759">
    <property type="term" value="P:long-chain fatty acid biosynthetic process"/>
    <property type="evidence" value="ECO:0007669"/>
    <property type="project" value="TreeGrafter"/>
</dbReference>
<accession>A0A4P9VYC1</accession>
<feature type="binding site" evidence="4">
    <location>
        <position position="6"/>
    </location>
    <ligand>
        <name>Zn(2+)</name>
        <dbReference type="ChEBI" id="CHEBI:29105"/>
    </ligand>
</feature>
<dbReference type="GO" id="GO:0016020">
    <property type="term" value="C:membrane"/>
    <property type="evidence" value="ECO:0007669"/>
    <property type="project" value="GOC"/>
</dbReference>